<dbReference type="SUPFAM" id="SSF53474">
    <property type="entry name" value="alpha/beta-Hydrolases"/>
    <property type="match status" value="1"/>
</dbReference>
<keyword evidence="10" id="KW-1185">Reference proteome</keyword>
<organism evidence="9 10">
    <name type="scientific">Microthyrium microscopicum</name>
    <dbReference type="NCBI Taxonomy" id="703497"/>
    <lineage>
        <taxon>Eukaryota</taxon>
        <taxon>Fungi</taxon>
        <taxon>Dikarya</taxon>
        <taxon>Ascomycota</taxon>
        <taxon>Pezizomycotina</taxon>
        <taxon>Dothideomycetes</taxon>
        <taxon>Dothideomycetes incertae sedis</taxon>
        <taxon>Microthyriales</taxon>
        <taxon>Microthyriaceae</taxon>
        <taxon>Microthyrium</taxon>
    </lineage>
</organism>
<dbReference type="EC" id="3.1.1.-" evidence="8"/>
<comment type="similarity">
    <text evidence="1 8">Belongs to the tannase family.</text>
</comment>
<keyword evidence="7" id="KW-1015">Disulfide bond</keyword>
<proteinExistence type="inferred from homology"/>
<dbReference type="Gene3D" id="3.40.50.1820">
    <property type="entry name" value="alpha/beta hydrolase"/>
    <property type="match status" value="1"/>
</dbReference>
<keyword evidence="4" id="KW-0732">Signal</keyword>
<evidence type="ECO:0000256" key="5">
    <source>
        <dbReference type="ARBA" id="ARBA00022801"/>
    </source>
</evidence>
<keyword evidence="5 8" id="KW-0378">Hydrolase</keyword>
<keyword evidence="3" id="KW-0479">Metal-binding</keyword>
<dbReference type="GO" id="GO:0030600">
    <property type="term" value="F:feruloyl esterase activity"/>
    <property type="evidence" value="ECO:0007669"/>
    <property type="project" value="UniProtKB-ARBA"/>
</dbReference>
<evidence type="ECO:0000313" key="9">
    <source>
        <dbReference type="EMBL" id="KAF2664353.1"/>
    </source>
</evidence>
<dbReference type="PANTHER" id="PTHR33938">
    <property type="entry name" value="FERULOYL ESTERASE B-RELATED"/>
    <property type="match status" value="1"/>
</dbReference>
<dbReference type="EMBL" id="MU004243">
    <property type="protein sequence ID" value="KAF2664353.1"/>
    <property type="molecule type" value="Genomic_DNA"/>
</dbReference>
<accession>A0A6A6TZC3</accession>
<protein>
    <recommendedName>
        <fullName evidence="8">Carboxylic ester hydrolase</fullName>
        <ecNumber evidence="8">3.1.1.-</ecNumber>
    </recommendedName>
</protein>
<evidence type="ECO:0000256" key="3">
    <source>
        <dbReference type="ARBA" id="ARBA00022723"/>
    </source>
</evidence>
<evidence type="ECO:0000256" key="4">
    <source>
        <dbReference type="ARBA" id="ARBA00022729"/>
    </source>
</evidence>
<dbReference type="InterPro" id="IPR011118">
    <property type="entry name" value="Tannase/feruloyl_esterase"/>
</dbReference>
<dbReference type="Pfam" id="PF07519">
    <property type="entry name" value="Tannase"/>
    <property type="match status" value="2"/>
</dbReference>
<evidence type="ECO:0000256" key="2">
    <source>
        <dbReference type="ARBA" id="ARBA00022487"/>
    </source>
</evidence>
<evidence type="ECO:0000256" key="1">
    <source>
        <dbReference type="ARBA" id="ARBA00006249"/>
    </source>
</evidence>
<sequence>MKRAVGNGGFAGAISWGEMVGGVDYGFAVVSTDAGTHDAGPGADAKWAENNTEQVTDWGWRALHETVLMGKKLVTEHYGRAPSHSYYMGCSTGGRQGLKEAQLFPEEFDGIIAGAPAWWTKHLQLWNGKVAMYNLPIDASHHIPTEMFAVIEREVLKQCDPQDGVVDNIISDPSKCEFKLETLLCGAGTTKNCLTLPQINMLEKVYSDWTEANQTTIFSHLFYGSESSWPMAMGQKEPPTLMTGYVKYMLGLGPNWRWQDTNFPELIALSDRMNVGNATADNFDMSPYFKRGGKLLHYHGWADSSITPGSSIHFRKQVERTLKTKGFQDLDSSYRFFLVPGMGHCGGSSSLTNAPDFIGARGGMGMNKELSAKLRTPKHDILLAMMHWVENGTAPDSIIASKIDAKAGGIYQQRPLCVYPKQARYRGTGDVKDASSWECKALY</sequence>
<evidence type="ECO:0000256" key="7">
    <source>
        <dbReference type="ARBA" id="ARBA00023157"/>
    </source>
</evidence>
<dbReference type="AlphaFoldDB" id="A0A6A6TZC3"/>
<evidence type="ECO:0000313" key="10">
    <source>
        <dbReference type="Proteomes" id="UP000799302"/>
    </source>
</evidence>
<name>A0A6A6TZC3_9PEZI</name>
<keyword evidence="6" id="KW-0106">Calcium</keyword>
<dbReference type="InterPro" id="IPR029058">
    <property type="entry name" value="AB_hydrolase_fold"/>
</dbReference>
<dbReference type="GO" id="GO:0046872">
    <property type="term" value="F:metal ion binding"/>
    <property type="evidence" value="ECO:0007669"/>
    <property type="project" value="UniProtKB-KW"/>
</dbReference>
<reference evidence="9" key="1">
    <citation type="journal article" date="2020" name="Stud. Mycol.">
        <title>101 Dothideomycetes genomes: a test case for predicting lifestyles and emergence of pathogens.</title>
        <authorList>
            <person name="Haridas S."/>
            <person name="Albert R."/>
            <person name="Binder M."/>
            <person name="Bloem J."/>
            <person name="Labutti K."/>
            <person name="Salamov A."/>
            <person name="Andreopoulos B."/>
            <person name="Baker S."/>
            <person name="Barry K."/>
            <person name="Bills G."/>
            <person name="Bluhm B."/>
            <person name="Cannon C."/>
            <person name="Castanera R."/>
            <person name="Culley D."/>
            <person name="Daum C."/>
            <person name="Ezra D."/>
            <person name="Gonzalez J."/>
            <person name="Henrissat B."/>
            <person name="Kuo A."/>
            <person name="Liang C."/>
            <person name="Lipzen A."/>
            <person name="Lutzoni F."/>
            <person name="Magnuson J."/>
            <person name="Mondo S."/>
            <person name="Nolan M."/>
            <person name="Ohm R."/>
            <person name="Pangilinan J."/>
            <person name="Park H.-J."/>
            <person name="Ramirez L."/>
            <person name="Alfaro M."/>
            <person name="Sun H."/>
            <person name="Tritt A."/>
            <person name="Yoshinaga Y."/>
            <person name="Zwiers L.-H."/>
            <person name="Turgeon B."/>
            <person name="Goodwin S."/>
            <person name="Spatafora J."/>
            <person name="Crous P."/>
            <person name="Grigoriev I."/>
        </authorList>
    </citation>
    <scope>NUCLEOTIDE SEQUENCE</scope>
    <source>
        <strain evidence="9">CBS 115976</strain>
    </source>
</reference>
<keyword evidence="2" id="KW-0719">Serine esterase</keyword>
<evidence type="ECO:0000256" key="6">
    <source>
        <dbReference type="ARBA" id="ARBA00022837"/>
    </source>
</evidence>
<evidence type="ECO:0000256" key="8">
    <source>
        <dbReference type="RuleBase" id="RU361238"/>
    </source>
</evidence>
<dbReference type="OrthoDB" id="3039123at2759"/>
<dbReference type="Proteomes" id="UP000799302">
    <property type="component" value="Unassembled WGS sequence"/>
</dbReference>
<gene>
    <name evidence="9" type="ORF">BT63DRAFT_106695</name>
</gene>
<dbReference type="PANTHER" id="PTHR33938:SF2">
    <property type="entry name" value="CARBOXYLIC ESTER HYDROLASE"/>
    <property type="match status" value="1"/>
</dbReference>